<dbReference type="SUPFAM" id="SSF57850">
    <property type="entry name" value="RING/U-box"/>
    <property type="match status" value="1"/>
</dbReference>
<protein>
    <recommendedName>
        <fullName evidence="3">RING-type domain-containing protein</fullName>
    </recommendedName>
</protein>
<dbReference type="OrthoDB" id="8062037at2759"/>
<dbReference type="AlphaFoldDB" id="C5LPY8"/>
<gene>
    <name evidence="1" type="ORF">Pmar_PMAR021468</name>
</gene>
<name>C5LPY8_PERM5</name>
<evidence type="ECO:0000313" key="1">
    <source>
        <dbReference type="EMBL" id="EER01205.1"/>
    </source>
</evidence>
<dbReference type="RefSeq" id="XP_002768487.1">
    <property type="nucleotide sequence ID" value="XM_002768441.1"/>
</dbReference>
<dbReference type="EMBL" id="GG684355">
    <property type="protein sequence ID" value="EER01205.1"/>
    <property type="molecule type" value="Genomic_DNA"/>
</dbReference>
<keyword evidence="2" id="KW-1185">Reference proteome</keyword>
<reference evidence="1 2" key="1">
    <citation type="submission" date="2008-07" db="EMBL/GenBank/DDBJ databases">
        <authorList>
            <person name="El-Sayed N."/>
            <person name="Caler E."/>
            <person name="Inman J."/>
            <person name="Amedeo P."/>
            <person name="Hass B."/>
            <person name="Wortman J."/>
        </authorList>
    </citation>
    <scope>NUCLEOTIDE SEQUENCE [LARGE SCALE GENOMIC DNA]</scope>
    <source>
        <strain evidence="2">ATCC 50983 / TXsc</strain>
    </source>
</reference>
<dbReference type="Gene3D" id="3.30.40.10">
    <property type="entry name" value="Zinc/RING finger domain, C3HC4 (zinc finger)"/>
    <property type="match status" value="1"/>
</dbReference>
<organism evidence="2">
    <name type="scientific">Perkinsus marinus (strain ATCC 50983 / TXsc)</name>
    <dbReference type="NCBI Taxonomy" id="423536"/>
    <lineage>
        <taxon>Eukaryota</taxon>
        <taxon>Sar</taxon>
        <taxon>Alveolata</taxon>
        <taxon>Perkinsozoa</taxon>
        <taxon>Perkinsea</taxon>
        <taxon>Perkinsida</taxon>
        <taxon>Perkinsidae</taxon>
        <taxon>Perkinsus</taxon>
    </lineage>
</organism>
<feature type="non-terminal residue" evidence="1">
    <location>
        <position position="58"/>
    </location>
</feature>
<evidence type="ECO:0008006" key="3">
    <source>
        <dbReference type="Google" id="ProtNLM"/>
    </source>
</evidence>
<evidence type="ECO:0000313" key="2">
    <source>
        <dbReference type="Proteomes" id="UP000007800"/>
    </source>
</evidence>
<dbReference type="InParanoid" id="C5LPY8"/>
<sequence length="58" mass="6196">ISFVDAGFVTPSGASIDCPICREAFGDEDVEGMAPTDGPPRYAKMDCCEHTFHVGCLE</sequence>
<proteinExistence type="predicted"/>
<feature type="non-terminal residue" evidence="1">
    <location>
        <position position="1"/>
    </location>
</feature>
<dbReference type="Proteomes" id="UP000007800">
    <property type="component" value="Unassembled WGS sequence"/>
</dbReference>
<accession>C5LPY8</accession>
<dbReference type="GeneID" id="9058248"/>
<dbReference type="InterPro" id="IPR013083">
    <property type="entry name" value="Znf_RING/FYVE/PHD"/>
</dbReference>